<dbReference type="Proteomes" id="UP001159427">
    <property type="component" value="Unassembled WGS sequence"/>
</dbReference>
<evidence type="ECO:0000313" key="1">
    <source>
        <dbReference type="EMBL" id="CAH3024928.1"/>
    </source>
</evidence>
<dbReference type="Gene3D" id="3.30.420.10">
    <property type="entry name" value="Ribonuclease H-like superfamily/Ribonuclease H"/>
    <property type="match status" value="1"/>
</dbReference>
<dbReference type="InterPro" id="IPR036397">
    <property type="entry name" value="RNaseH_sf"/>
</dbReference>
<gene>
    <name evidence="1" type="ORF">PEVE_00024476</name>
</gene>
<evidence type="ECO:0000313" key="2">
    <source>
        <dbReference type="Proteomes" id="UP001159427"/>
    </source>
</evidence>
<sequence length="348" mass="40703">MSRRKRLKEDVGLAPLSKMCENCPRYLYSFETVRETWIRDCQNKGRQYYERIKYYFKFSLNRHLKDIIFVIAYGVDHCARIFLDFKAHCFLKEKVEKAIELADQLSNVSPIMVSRKTPQIMRIFTSLKEFTLFAEQLRSKNRAIFRQRHVNGVYVLERISDVMELKQPSFLAFSANISEYDPNQIWQIGCVVFSLESQKFEESYHFCHRSKADLHVVNNNNLQQTQDECTSSNESTKVLILKDCLLKLQKDISRVDFLVTHSMSSKGVQDFLRKQGVDAEVKEAIDTLSIHSALFYESRKENNMEEILKQLEIPFESCQLQNAAYNAVYIAKMLRALLSQEFSICLSA</sequence>
<proteinExistence type="predicted"/>
<dbReference type="EMBL" id="CALNXI010000328">
    <property type="protein sequence ID" value="CAH3024928.1"/>
    <property type="molecule type" value="Genomic_DNA"/>
</dbReference>
<reference evidence="1 2" key="1">
    <citation type="submission" date="2022-05" db="EMBL/GenBank/DDBJ databases">
        <authorList>
            <consortium name="Genoscope - CEA"/>
            <person name="William W."/>
        </authorList>
    </citation>
    <scope>NUCLEOTIDE SEQUENCE [LARGE SCALE GENOMIC DNA]</scope>
</reference>
<accession>A0ABN8M8R5</accession>
<dbReference type="SUPFAM" id="SSF53098">
    <property type="entry name" value="Ribonuclease H-like"/>
    <property type="match status" value="1"/>
</dbReference>
<comment type="caution">
    <text evidence="1">The sequence shown here is derived from an EMBL/GenBank/DDBJ whole genome shotgun (WGS) entry which is preliminary data.</text>
</comment>
<organism evidence="1 2">
    <name type="scientific">Porites evermanni</name>
    <dbReference type="NCBI Taxonomy" id="104178"/>
    <lineage>
        <taxon>Eukaryota</taxon>
        <taxon>Metazoa</taxon>
        <taxon>Cnidaria</taxon>
        <taxon>Anthozoa</taxon>
        <taxon>Hexacorallia</taxon>
        <taxon>Scleractinia</taxon>
        <taxon>Fungiina</taxon>
        <taxon>Poritidae</taxon>
        <taxon>Porites</taxon>
    </lineage>
</organism>
<dbReference type="InterPro" id="IPR012337">
    <property type="entry name" value="RNaseH-like_sf"/>
</dbReference>
<keyword evidence="2" id="KW-1185">Reference proteome</keyword>
<protein>
    <submittedName>
        <fullName evidence="1">Uncharacterized protein</fullName>
    </submittedName>
</protein>
<name>A0ABN8M8R5_9CNID</name>